<protein>
    <recommendedName>
        <fullName evidence="4">Sel1 repeat-containing protein</fullName>
    </recommendedName>
</protein>
<dbReference type="EMBL" id="SMGK01000002">
    <property type="protein sequence ID" value="TCK73648.1"/>
    <property type="molecule type" value="Genomic_DNA"/>
</dbReference>
<dbReference type="OrthoDB" id="663842at2"/>
<evidence type="ECO:0008006" key="4">
    <source>
        <dbReference type="Google" id="ProtNLM"/>
    </source>
</evidence>
<gene>
    <name evidence="2" type="ORF">C7378_1261</name>
</gene>
<dbReference type="Proteomes" id="UP000295210">
    <property type="component" value="Unassembled WGS sequence"/>
</dbReference>
<sequence length="219" mass="23654">MVLRRPIGLTLVLAVCAASSPSLRAMADASGDTPYTLSYEQKLSAARAEFFADLNGDHGADEAAHRDFSALSAERPGDPVILAYLGSLDLLEAGRTWAIWNKRALSQRGLTKLDTAVKTAPGNLEARFIRGASTWHLPSLFHRREQAESDFAYIAPQAEEAARNGTLPPQLAAAALDYYGQVLEDHSDSEGAKHWFAAAVRVDKLSPGGKDALKHLQSE</sequence>
<evidence type="ECO:0000313" key="3">
    <source>
        <dbReference type="Proteomes" id="UP000295210"/>
    </source>
</evidence>
<feature type="chain" id="PRO_5020258549" description="Sel1 repeat-containing protein" evidence="1">
    <location>
        <begin position="28"/>
        <end position="219"/>
    </location>
</feature>
<name>A0A4R1L653_9BACT</name>
<keyword evidence="1" id="KW-0732">Signal</keyword>
<evidence type="ECO:0000313" key="2">
    <source>
        <dbReference type="EMBL" id="TCK73648.1"/>
    </source>
</evidence>
<feature type="signal peptide" evidence="1">
    <location>
        <begin position="1"/>
        <end position="27"/>
    </location>
</feature>
<dbReference type="AlphaFoldDB" id="A0A4R1L653"/>
<dbReference type="RefSeq" id="WP_131993497.1">
    <property type="nucleotide sequence ID" value="NZ_SMGK01000002.1"/>
</dbReference>
<reference evidence="2 3" key="1">
    <citation type="submission" date="2019-03" db="EMBL/GenBank/DDBJ databases">
        <title>Genomic Encyclopedia of Type Strains, Phase IV (KMG-IV): sequencing the most valuable type-strain genomes for metagenomic binning, comparative biology and taxonomic classification.</title>
        <authorList>
            <person name="Goeker M."/>
        </authorList>
    </citation>
    <scope>NUCLEOTIDE SEQUENCE [LARGE SCALE GENOMIC DNA]</scope>
    <source>
        <strain evidence="2 3">DSM 103428</strain>
    </source>
</reference>
<organism evidence="2 3">
    <name type="scientific">Acidipila rosea</name>
    <dbReference type="NCBI Taxonomy" id="768535"/>
    <lineage>
        <taxon>Bacteria</taxon>
        <taxon>Pseudomonadati</taxon>
        <taxon>Acidobacteriota</taxon>
        <taxon>Terriglobia</taxon>
        <taxon>Terriglobales</taxon>
        <taxon>Acidobacteriaceae</taxon>
        <taxon>Acidipila</taxon>
    </lineage>
</organism>
<evidence type="ECO:0000256" key="1">
    <source>
        <dbReference type="SAM" id="SignalP"/>
    </source>
</evidence>
<keyword evidence="3" id="KW-1185">Reference proteome</keyword>
<accession>A0A4R1L653</accession>
<comment type="caution">
    <text evidence="2">The sequence shown here is derived from an EMBL/GenBank/DDBJ whole genome shotgun (WGS) entry which is preliminary data.</text>
</comment>
<proteinExistence type="predicted"/>